<dbReference type="InterPro" id="IPR027417">
    <property type="entry name" value="P-loop_NTPase"/>
</dbReference>
<feature type="region of interest" description="Disordered" evidence="4">
    <location>
        <begin position="293"/>
        <end position="324"/>
    </location>
</feature>
<dbReference type="GO" id="GO:0016787">
    <property type="term" value="F:hydrolase activity"/>
    <property type="evidence" value="ECO:0007669"/>
    <property type="project" value="UniProtKB-KW"/>
</dbReference>
<feature type="region of interest" description="Disordered" evidence="4">
    <location>
        <begin position="87"/>
        <end position="112"/>
    </location>
</feature>
<keyword evidence="2" id="KW-0378">Hydrolase</keyword>
<keyword evidence="8" id="KW-1185">Reference proteome</keyword>
<dbReference type="Pfam" id="PF00176">
    <property type="entry name" value="SNF2-rel_dom"/>
    <property type="match status" value="2"/>
</dbReference>
<dbReference type="Gene3D" id="3.40.50.300">
    <property type="entry name" value="P-loop containing nucleotide triphosphate hydrolases"/>
    <property type="match status" value="1"/>
</dbReference>
<dbReference type="PROSITE" id="PS51194">
    <property type="entry name" value="HELICASE_CTER"/>
    <property type="match status" value="1"/>
</dbReference>
<dbReference type="InterPro" id="IPR000330">
    <property type="entry name" value="SNF2_N"/>
</dbReference>
<feature type="region of interest" description="Disordered" evidence="4">
    <location>
        <begin position="134"/>
        <end position="234"/>
    </location>
</feature>
<reference evidence="7" key="1">
    <citation type="submission" date="2021-10" db="EMBL/GenBank/DDBJ databases">
        <title>De novo Genome Assembly of Clathrus columnatus (Basidiomycota, Fungi) Using Illumina and Nanopore Sequence Data.</title>
        <authorList>
            <person name="Ogiso-Tanaka E."/>
            <person name="Itagaki H."/>
            <person name="Hosoya T."/>
            <person name="Hosaka K."/>
        </authorList>
    </citation>
    <scope>NUCLEOTIDE SEQUENCE</scope>
    <source>
        <strain evidence="7">MO-923</strain>
    </source>
</reference>
<evidence type="ECO:0000259" key="6">
    <source>
        <dbReference type="PROSITE" id="PS51194"/>
    </source>
</evidence>
<dbReference type="Pfam" id="PF00271">
    <property type="entry name" value="Helicase_C"/>
    <property type="match status" value="1"/>
</dbReference>
<accession>A0AAV5A0T0</accession>
<dbReference type="InterPro" id="IPR001650">
    <property type="entry name" value="Helicase_C-like"/>
</dbReference>
<feature type="compositionally biased region" description="Polar residues" evidence="4">
    <location>
        <begin position="182"/>
        <end position="215"/>
    </location>
</feature>
<evidence type="ECO:0000259" key="5">
    <source>
        <dbReference type="PROSITE" id="PS51192"/>
    </source>
</evidence>
<sequence>MSPDTSVQQSNRNAALAALRFKKNAQKLASSNASSTGSLIASSTSSSVYQIPAQSRDATAARAPYINNNLSKPLLGNVLFPDSSPVRSNAIGSSSTETSYKPHQSQFFSNGDLAQTIELPSLPRLRREPDLLTAPTGFTRSQSSSSISLSSNNLSAKFTGNPRLLEEEDDDRGPPRKKLNRGESSTNPISLESSPDLKPSSQRVPSTPLSTNNHSSDSELPDPMDILKNQTSPEHRIIRGTRPEEKAIPVELTKLILTHPTHSPARVTTAFKLCDGDVKAAIMLMEDSSWTHEIPETPTRSPSTSMTQPLVGGTNKRAAEKEKGKKSMIYAKRNALTVTQEAVTPVKPEPIHSVVSPVISQPFKRKAVKHIVASSDSEAEHSNNGSDDSDSETADQIYFDQALKWLNECEPTPLVELAGITLQQAKTLISLRPFEDVDDFNTKLSRKNKTGLSKNILGYCKELFESYRTVDNLLEKCEKIGAELREAIDKWKIGKVPEASSSKLAVDEEDGSLALLESLPEDYESNGDFILKQPSLLSDTVQLKEYQLLGVNWMYLLYQRELSCILADEMGLGKTVQVIAFLALLKECESPGRHLIVVPSSTLENWLREFNRFAPSINVQAYYGSQKEREELRFELKNNAWDVLVTTYNLAQGDERDRKFFRKFDWTRYGQLMKIQSKWRLLLTGTPLQNNLQELVSLMNFILPRYFNEVNSTLRTIFKVKADRQISLLARDRVSRAKKMMAPFVLRRRKDMVLKDLPKKSERIEWCEMTPLQKSIYRDTLQRSRKAVLELTVAEPEDNPEPTKGKKRPRETKKTKDTSNNVLMDLRKAACHPMLFRRLFDDSVVKAMAKQCMREPEFCESNYKYIVEDMEVMTDAELQVFSLKYKSTRKFSKDPKCFEDAGKITRLLTLLKEYEEQGRRILIFSQVLDILQAILKNRKTKFLVLTGSTAVDVRQALVDEFNEDESIPVFLLSTKAGGMGINLTAASVVVLFDQDFNPHNDRQAADRAYRIGQKQDVEVIKFITKSTIEEDMFRLGQTKLALDEAVAGDDTGDGQSDEKAEKKMRTSLLSVLREQFEREELQEGTSRGESSVAEVEEDTPMI</sequence>
<feature type="domain" description="Helicase ATP-binding" evidence="5">
    <location>
        <begin position="555"/>
        <end position="705"/>
    </location>
</feature>
<dbReference type="SUPFAM" id="SSF52540">
    <property type="entry name" value="P-loop containing nucleoside triphosphate hydrolases"/>
    <property type="match status" value="2"/>
</dbReference>
<protein>
    <submittedName>
        <fullName evidence="7">Uncharacterized protein</fullName>
    </submittedName>
</protein>
<feature type="compositionally biased region" description="Polar residues" evidence="4">
    <location>
        <begin position="298"/>
        <end position="308"/>
    </location>
</feature>
<dbReference type="GO" id="GO:0005524">
    <property type="term" value="F:ATP binding"/>
    <property type="evidence" value="ECO:0007669"/>
    <property type="project" value="InterPro"/>
</dbReference>
<dbReference type="PROSITE" id="PS51192">
    <property type="entry name" value="HELICASE_ATP_BIND_1"/>
    <property type="match status" value="1"/>
</dbReference>
<keyword evidence="3" id="KW-0067">ATP-binding</keyword>
<organism evidence="7 8">
    <name type="scientific">Clathrus columnatus</name>
    <dbReference type="NCBI Taxonomy" id="1419009"/>
    <lineage>
        <taxon>Eukaryota</taxon>
        <taxon>Fungi</taxon>
        <taxon>Dikarya</taxon>
        <taxon>Basidiomycota</taxon>
        <taxon>Agaricomycotina</taxon>
        <taxon>Agaricomycetes</taxon>
        <taxon>Phallomycetidae</taxon>
        <taxon>Phallales</taxon>
        <taxon>Clathraceae</taxon>
        <taxon>Clathrus</taxon>
    </lineage>
</organism>
<feature type="region of interest" description="Disordered" evidence="4">
    <location>
        <begin position="30"/>
        <end position="54"/>
    </location>
</feature>
<dbReference type="EMBL" id="BPWL01000001">
    <property type="protein sequence ID" value="GJJ06223.1"/>
    <property type="molecule type" value="Genomic_DNA"/>
</dbReference>
<evidence type="ECO:0000256" key="1">
    <source>
        <dbReference type="ARBA" id="ARBA00022741"/>
    </source>
</evidence>
<dbReference type="Proteomes" id="UP001050691">
    <property type="component" value="Unassembled WGS sequence"/>
</dbReference>
<evidence type="ECO:0000313" key="7">
    <source>
        <dbReference type="EMBL" id="GJJ06223.1"/>
    </source>
</evidence>
<feature type="domain" description="Helicase C-terminal" evidence="6">
    <location>
        <begin position="906"/>
        <end position="1065"/>
    </location>
</feature>
<gene>
    <name evidence="7" type="ORF">Clacol_000413</name>
</gene>
<name>A0AAV5A0T0_9AGAM</name>
<feature type="region of interest" description="Disordered" evidence="4">
    <location>
        <begin position="370"/>
        <end position="392"/>
    </location>
</feature>
<dbReference type="AlphaFoldDB" id="A0AAV5A0T0"/>
<keyword evidence="1" id="KW-0547">Nucleotide-binding</keyword>
<dbReference type="CDD" id="cd18793">
    <property type="entry name" value="SF2_C_SNF"/>
    <property type="match status" value="1"/>
</dbReference>
<dbReference type="SMART" id="SM00487">
    <property type="entry name" value="DEXDc"/>
    <property type="match status" value="1"/>
</dbReference>
<feature type="region of interest" description="Disordered" evidence="4">
    <location>
        <begin position="1078"/>
        <end position="1102"/>
    </location>
</feature>
<dbReference type="PANTHER" id="PTHR10799">
    <property type="entry name" value="SNF2/RAD54 HELICASE FAMILY"/>
    <property type="match status" value="1"/>
</dbReference>
<dbReference type="InterPro" id="IPR038718">
    <property type="entry name" value="SNF2-like_sf"/>
</dbReference>
<feature type="compositionally biased region" description="Low complexity" evidence="4">
    <location>
        <begin position="30"/>
        <end position="47"/>
    </location>
</feature>
<evidence type="ECO:0000256" key="2">
    <source>
        <dbReference type="ARBA" id="ARBA00022801"/>
    </source>
</evidence>
<proteinExistence type="predicted"/>
<feature type="compositionally biased region" description="Low complexity" evidence="4">
    <location>
        <begin position="141"/>
        <end position="155"/>
    </location>
</feature>
<dbReference type="SMART" id="SM00490">
    <property type="entry name" value="HELICc"/>
    <property type="match status" value="1"/>
</dbReference>
<comment type="caution">
    <text evidence="7">The sequence shown here is derived from an EMBL/GenBank/DDBJ whole genome shotgun (WGS) entry which is preliminary data.</text>
</comment>
<evidence type="ECO:0000313" key="8">
    <source>
        <dbReference type="Proteomes" id="UP001050691"/>
    </source>
</evidence>
<evidence type="ECO:0000256" key="4">
    <source>
        <dbReference type="SAM" id="MobiDB-lite"/>
    </source>
</evidence>
<feature type="region of interest" description="Disordered" evidence="4">
    <location>
        <begin position="791"/>
        <end position="818"/>
    </location>
</feature>
<dbReference type="InterPro" id="IPR014001">
    <property type="entry name" value="Helicase_ATP-bd"/>
</dbReference>
<evidence type="ECO:0000256" key="3">
    <source>
        <dbReference type="ARBA" id="ARBA00022840"/>
    </source>
</evidence>
<dbReference type="Gene3D" id="3.40.50.10810">
    <property type="entry name" value="Tandem AAA-ATPase domain"/>
    <property type="match status" value="1"/>
</dbReference>
<dbReference type="InterPro" id="IPR049730">
    <property type="entry name" value="SNF2/RAD54-like_C"/>
</dbReference>